<proteinExistence type="predicted"/>
<dbReference type="Pfam" id="PF00010">
    <property type="entry name" value="HLH"/>
    <property type="match status" value="1"/>
</dbReference>
<evidence type="ECO:0000256" key="1">
    <source>
        <dbReference type="ARBA" id="ARBA00004123"/>
    </source>
</evidence>
<dbReference type="GO" id="GO:0046983">
    <property type="term" value="F:protein dimerization activity"/>
    <property type="evidence" value="ECO:0007669"/>
    <property type="project" value="InterPro"/>
</dbReference>
<evidence type="ECO:0000259" key="7">
    <source>
        <dbReference type="PROSITE" id="PS50888"/>
    </source>
</evidence>
<keyword evidence="4" id="KW-0804">Transcription</keyword>
<keyword evidence="2" id="KW-0805">Transcription regulation</keyword>
<dbReference type="GO" id="GO:0000978">
    <property type="term" value="F:RNA polymerase II cis-regulatory region sequence-specific DNA binding"/>
    <property type="evidence" value="ECO:0007669"/>
    <property type="project" value="TreeGrafter"/>
</dbReference>
<dbReference type="OrthoDB" id="5778525at2759"/>
<name>A0A6A5UEU5_9PLEO</name>
<dbReference type="PROSITE" id="PS50888">
    <property type="entry name" value="BHLH"/>
    <property type="match status" value="1"/>
</dbReference>
<feature type="region of interest" description="Disordered" evidence="6">
    <location>
        <begin position="1"/>
        <end position="26"/>
    </location>
</feature>
<evidence type="ECO:0000313" key="9">
    <source>
        <dbReference type="Proteomes" id="UP000800035"/>
    </source>
</evidence>
<dbReference type="InterPro" id="IPR011598">
    <property type="entry name" value="bHLH_dom"/>
</dbReference>
<evidence type="ECO:0000256" key="6">
    <source>
        <dbReference type="SAM" id="MobiDB-lite"/>
    </source>
</evidence>
<reference evidence="8" key="1">
    <citation type="journal article" date="2020" name="Stud. Mycol.">
        <title>101 Dothideomycetes genomes: a test case for predicting lifestyles and emergence of pathogens.</title>
        <authorList>
            <person name="Haridas S."/>
            <person name="Albert R."/>
            <person name="Binder M."/>
            <person name="Bloem J."/>
            <person name="Labutti K."/>
            <person name="Salamov A."/>
            <person name="Andreopoulos B."/>
            <person name="Baker S."/>
            <person name="Barry K."/>
            <person name="Bills G."/>
            <person name="Bluhm B."/>
            <person name="Cannon C."/>
            <person name="Castanera R."/>
            <person name="Culley D."/>
            <person name="Daum C."/>
            <person name="Ezra D."/>
            <person name="Gonzalez J."/>
            <person name="Henrissat B."/>
            <person name="Kuo A."/>
            <person name="Liang C."/>
            <person name="Lipzen A."/>
            <person name="Lutzoni F."/>
            <person name="Magnuson J."/>
            <person name="Mondo S."/>
            <person name="Nolan M."/>
            <person name="Ohm R."/>
            <person name="Pangilinan J."/>
            <person name="Park H.-J."/>
            <person name="Ramirez L."/>
            <person name="Alfaro M."/>
            <person name="Sun H."/>
            <person name="Tritt A."/>
            <person name="Yoshinaga Y."/>
            <person name="Zwiers L.-H."/>
            <person name="Turgeon B."/>
            <person name="Goodwin S."/>
            <person name="Spatafora J."/>
            <person name="Crous P."/>
            <person name="Grigoriev I."/>
        </authorList>
    </citation>
    <scope>NUCLEOTIDE SEQUENCE</scope>
    <source>
        <strain evidence="8">CBS 675.92</strain>
    </source>
</reference>
<feature type="domain" description="BHLH" evidence="7">
    <location>
        <begin position="375"/>
        <end position="426"/>
    </location>
</feature>
<dbReference type="GO" id="GO:0000981">
    <property type="term" value="F:DNA-binding transcription factor activity, RNA polymerase II-specific"/>
    <property type="evidence" value="ECO:0007669"/>
    <property type="project" value="TreeGrafter"/>
</dbReference>
<feature type="region of interest" description="Disordered" evidence="6">
    <location>
        <begin position="278"/>
        <end position="380"/>
    </location>
</feature>
<dbReference type="GO" id="GO:0005634">
    <property type="term" value="C:nucleus"/>
    <property type="evidence" value="ECO:0007669"/>
    <property type="project" value="UniProtKB-SubCell"/>
</dbReference>
<dbReference type="SUPFAM" id="SSF47459">
    <property type="entry name" value="HLH, helix-loop-helix DNA-binding domain"/>
    <property type="match status" value="1"/>
</dbReference>
<organism evidence="8 9">
    <name type="scientific">Byssothecium circinans</name>
    <dbReference type="NCBI Taxonomy" id="147558"/>
    <lineage>
        <taxon>Eukaryota</taxon>
        <taxon>Fungi</taxon>
        <taxon>Dikarya</taxon>
        <taxon>Ascomycota</taxon>
        <taxon>Pezizomycotina</taxon>
        <taxon>Dothideomycetes</taxon>
        <taxon>Pleosporomycetidae</taxon>
        <taxon>Pleosporales</taxon>
        <taxon>Massarineae</taxon>
        <taxon>Massarinaceae</taxon>
        <taxon>Byssothecium</taxon>
    </lineage>
</organism>
<evidence type="ECO:0000256" key="4">
    <source>
        <dbReference type="ARBA" id="ARBA00023163"/>
    </source>
</evidence>
<feature type="compositionally biased region" description="Basic residues" evidence="6">
    <location>
        <begin position="319"/>
        <end position="336"/>
    </location>
</feature>
<gene>
    <name evidence="8" type="ORF">CC80DRAFT_98763</name>
</gene>
<evidence type="ECO:0000256" key="3">
    <source>
        <dbReference type="ARBA" id="ARBA00023125"/>
    </source>
</evidence>
<dbReference type="InterPro" id="IPR036638">
    <property type="entry name" value="HLH_DNA-bd_sf"/>
</dbReference>
<dbReference type="InterPro" id="IPR052207">
    <property type="entry name" value="Max-like/E-box_TFs"/>
</dbReference>
<dbReference type="PANTHER" id="PTHR15741:SF27">
    <property type="entry name" value="TRANSCRIPTION FACTOR AP-4"/>
    <property type="match status" value="1"/>
</dbReference>
<feature type="compositionally biased region" description="Acidic residues" evidence="6">
    <location>
        <begin position="300"/>
        <end position="316"/>
    </location>
</feature>
<accession>A0A6A5UEU5</accession>
<protein>
    <recommendedName>
        <fullName evidence="7">BHLH domain-containing protein</fullName>
    </recommendedName>
</protein>
<dbReference type="PANTHER" id="PTHR15741">
    <property type="entry name" value="BASIC HELIX-LOOP-HELIX ZIP TRANSCRIPTION FACTOR"/>
    <property type="match status" value="1"/>
</dbReference>
<evidence type="ECO:0000256" key="2">
    <source>
        <dbReference type="ARBA" id="ARBA00023015"/>
    </source>
</evidence>
<feature type="compositionally biased region" description="Polar residues" evidence="6">
    <location>
        <begin position="278"/>
        <end position="298"/>
    </location>
</feature>
<keyword evidence="9" id="KW-1185">Reference proteome</keyword>
<keyword evidence="5" id="KW-0539">Nucleus</keyword>
<dbReference type="Gene3D" id="4.10.280.10">
    <property type="entry name" value="Helix-loop-helix DNA-binding domain"/>
    <property type="match status" value="1"/>
</dbReference>
<feature type="compositionally biased region" description="Basic and acidic residues" evidence="6">
    <location>
        <begin position="366"/>
        <end position="380"/>
    </location>
</feature>
<dbReference type="EMBL" id="ML976978">
    <property type="protein sequence ID" value="KAF1962840.1"/>
    <property type="molecule type" value="Genomic_DNA"/>
</dbReference>
<dbReference type="AlphaFoldDB" id="A0A6A5UEU5"/>
<sequence length="442" mass="48682">MEDKDPSPFGYTFSSGFLGGEPSGLDNTGQSLLSDTENQQLLDFFSMGWTDAPAYMPPPEHRDTADDFPWAFNVPPATIHSMSTTIPDQSQLHHGFPNDHSFAIPPANHNHHHMFNTQDDIQAASTLFHNAQMPQMNGRAYSFHGLPSSSTPMPSNTRDSPASATLNALPLVQTSNGFMNEQLAALLPNHDANGTIDAQLAAQFIASPARERHEAQQRELGLVRPHLKRTYTYGTDSSFNETGFQVSSKEETEEHVTNRLIHTLQHAEPLARPATIANGTKLQSPTGHMHFASSSANIPSDEEEQSEDGTENDDEDQHTRKRRKVKPPVKNGKRKSVSAASVKNRKASVDDRGSKKKRGSLAGQKAQRENLSDEQKRSNHILSEQKRRNLIKRGFDDLHDMVPEIRNGGLSKSGVLMEAGNFLDGLIDNNKLIQEMLGGGDG</sequence>
<keyword evidence="3" id="KW-0238">DNA-binding</keyword>
<comment type="subcellular location">
    <subcellularLocation>
        <location evidence="1">Nucleus</location>
    </subcellularLocation>
</comment>
<evidence type="ECO:0000256" key="5">
    <source>
        <dbReference type="ARBA" id="ARBA00023242"/>
    </source>
</evidence>
<dbReference type="Proteomes" id="UP000800035">
    <property type="component" value="Unassembled WGS sequence"/>
</dbReference>
<evidence type="ECO:0000313" key="8">
    <source>
        <dbReference type="EMBL" id="KAF1962840.1"/>
    </source>
</evidence>